<dbReference type="GO" id="GO:0016407">
    <property type="term" value="F:acetyltransferase activity"/>
    <property type="evidence" value="ECO:0007669"/>
    <property type="project" value="InterPro"/>
</dbReference>
<dbReference type="Pfam" id="PF00132">
    <property type="entry name" value="Hexapep"/>
    <property type="match status" value="1"/>
</dbReference>
<name>A0A7G7CM75_9CORY</name>
<sequence>MTTRDELNQYGTWGKQVSGEWHLPGLPGTAEEHRRTFALVKKLNDLGNTDPDAAHAIWRELLPQDSHVPGSNAPMNLEYATNIHFGERCFVNFNAVILAQAAVRFGDRCMIGPNCSFITITHPVNDHEMRKGGWEQAKPITVGGNTWFGSNCTVLPGVTIGKHCVIGAGALMTKDVPDYSLVLGSPGRVVRTLSPDNAETFERKDLDGPVEGFGTLDSE</sequence>
<evidence type="ECO:0000259" key="3">
    <source>
        <dbReference type="SMART" id="SM01266"/>
    </source>
</evidence>
<reference evidence="4 5" key="1">
    <citation type="submission" date="2020-07" db="EMBL/GenBank/DDBJ databases">
        <title>Complete genome and description of Corynebacterium incognita strain Marseille-Q3630 sp. nov.</title>
        <authorList>
            <person name="Boxberger M."/>
        </authorList>
    </citation>
    <scope>NUCLEOTIDE SEQUENCE [LARGE SCALE GENOMIC DNA]</scope>
    <source>
        <strain evidence="4 5">Marseille-Q3630</strain>
    </source>
</reference>
<dbReference type="CDD" id="cd03357">
    <property type="entry name" value="LbH_MAT_GAT"/>
    <property type="match status" value="1"/>
</dbReference>
<dbReference type="InterPro" id="IPR001451">
    <property type="entry name" value="Hexapep"/>
</dbReference>
<dbReference type="Gene3D" id="2.160.10.10">
    <property type="entry name" value="Hexapeptide repeat proteins"/>
    <property type="match status" value="1"/>
</dbReference>
<gene>
    <name evidence="4" type="ORF">H0194_06140</name>
</gene>
<evidence type="ECO:0000256" key="2">
    <source>
        <dbReference type="ARBA" id="ARBA00022679"/>
    </source>
</evidence>
<dbReference type="GO" id="GO:0005829">
    <property type="term" value="C:cytosol"/>
    <property type="evidence" value="ECO:0007669"/>
    <property type="project" value="TreeGrafter"/>
</dbReference>
<dbReference type="EMBL" id="CP059404">
    <property type="protein sequence ID" value="QNE88691.1"/>
    <property type="molecule type" value="Genomic_DNA"/>
</dbReference>
<dbReference type="PANTHER" id="PTHR23416:SF23">
    <property type="entry name" value="ACETYLTRANSFERASE C18B11.09C-RELATED"/>
    <property type="match status" value="1"/>
</dbReference>
<evidence type="ECO:0000256" key="1">
    <source>
        <dbReference type="ARBA" id="ARBA00007274"/>
    </source>
</evidence>
<evidence type="ECO:0000313" key="5">
    <source>
        <dbReference type="Proteomes" id="UP000515743"/>
    </source>
</evidence>
<dbReference type="Proteomes" id="UP000515743">
    <property type="component" value="Chromosome"/>
</dbReference>
<dbReference type="SMART" id="SM01266">
    <property type="entry name" value="Mac"/>
    <property type="match status" value="1"/>
</dbReference>
<protein>
    <submittedName>
        <fullName evidence="4">Sugar O-acetyltransferase</fullName>
    </submittedName>
</protein>
<dbReference type="PANTHER" id="PTHR23416">
    <property type="entry name" value="SIALIC ACID SYNTHASE-RELATED"/>
    <property type="match status" value="1"/>
</dbReference>
<dbReference type="AlphaFoldDB" id="A0A7G7CM75"/>
<dbReference type="InterPro" id="IPR051159">
    <property type="entry name" value="Hexapeptide_acetyltransf"/>
</dbReference>
<proteinExistence type="inferred from homology"/>
<comment type="similarity">
    <text evidence="1">Belongs to the transferase hexapeptide repeat family.</text>
</comment>
<dbReference type="KEGG" id="cik:H0194_06140"/>
<feature type="domain" description="Maltose/galactoside acetyltransferase" evidence="3">
    <location>
        <begin position="13"/>
        <end position="67"/>
    </location>
</feature>
<dbReference type="GO" id="GO:0008374">
    <property type="term" value="F:O-acyltransferase activity"/>
    <property type="evidence" value="ECO:0007669"/>
    <property type="project" value="TreeGrafter"/>
</dbReference>
<accession>A0A7G7CM75</accession>
<keyword evidence="5" id="KW-1185">Reference proteome</keyword>
<dbReference type="SUPFAM" id="SSF51161">
    <property type="entry name" value="Trimeric LpxA-like enzymes"/>
    <property type="match status" value="1"/>
</dbReference>
<dbReference type="RefSeq" id="WP_185175081.1">
    <property type="nucleotide sequence ID" value="NZ_CP059404.1"/>
</dbReference>
<dbReference type="InterPro" id="IPR024688">
    <property type="entry name" value="Mac_dom"/>
</dbReference>
<keyword evidence="2 4" id="KW-0808">Transferase</keyword>
<organism evidence="4 5">
    <name type="scientific">Corynebacterium incognita</name>
    <dbReference type="NCBI Taxonomy" id="2754725"/>
    <lineage>
        <taxon>Bacteria</taxon>
        <taxon>Bacillati</taxon>
        <taxon>Actinomycetota</taxon>
        <taxon>Actinomycetes</taxon>
        <taxon>Mycobacteriales</taxon>
        <taxon>Corynebacteriaceae</taxon>
        <taxon>Corynebacterium</taxon>
    </lineage>
</organism>
<dbReference type="Pfam" id="PF12464">
    <property type="entry name" value="Mac"/>
    <property type="match status" value="1"/>
</dbReference>
<dbReference type="InterPro" id="IPR011004">
    <property type="entry name" value="Trimer_LpxA-like_sf"/>
</dbReference>
<evidence type="ECO:0000313" key="4">
    <source>
        <dbReference type="EMBL" id="QNE88691.1"/>
    </source>
</evidence>